<evidence type="ECO:0000259" key="12">
    <source>
        <dbReference type="PROSITE" id="PS50305"/>
    </source>
</evidence>
<feature type="binding site" evidence="9">
    <location>
        <position position="153"/>
    </location>
    <ligand>
        <name>Zn(2+)</name>
        <dbReference type="ChEBI" id="CHEBI:29105"/>
    </ligand>
</feature>
<gene>
    <name evidence="13" type="ORF">SCP_0701630</name>
</gene>
<dbReference type="EMBL" id="BFAD01000007">
    <property type="protein sequence ID" value="GBE84979.1"/>
    <property type="molecule type" value="Genomic_DNA"/>
</dbReference>
<dbReference type="InterPro" id="IPR029035">
    <property type="entry name" value="DHS-like_NAD/FAD-binding_dom"/>
</dbReference>
<comment type="similarity">
    <text evidence="3">Belongs to the sirtuin family. Class I subfamily.</text>
</comment>
<evidence type="ECO:0000256" key="11">
    <source>
        <dbReference type="SAM" id="MobiDB-lite"/>
    </source>
</evidence>
<comment type="subcellular location">
    <subcellularLocation>
        <location evidence="2">Mitochondrion</location>
    </subcellularLocation>
</comment>
<dbReference type="RefSeq" id="XP_027615892.1">
    <property type="nucleotide sequence ID" value="XM_027760091.1"/>
</dbReference>
<keyword evidence="8" id="KW-0496">Mitochondrion</keyword>
<feature type="binding site" evidence="9">
    <location>
        <position position="180"/>
    </location>
    <ligand>
        <name>Zn(2+)</name>
        <dbReference type="ChEBI" id="CHEBI:29105"/>
    </ligand>
</feature>
<feature type="binding site" evidence="9">
    <location>
        <position position="156"/>
    </location>
    <ligand>
        <name>Zn(2+)</name>
        <dbReference type="ChEBI" id="CHEBI:29105"/>
    </ligand>
</feature>
<feature type="region of interest" description="Disordered" evidence="11">
    <location>
        <begin position="510"/>
        <end position="529"/>
    </location>
</feature>
<dbReference type="InterPro" id="IPR026590">
    <property type="entry name" value="Ssirtuin_cat_dom"/>
</dbReference>
<dbReference type="InParanoid" id="A0A401GS45"/>
<keyword evidence="14" id="KW-1185">Reference proteome</keyword>
<feature type="active site" description="Proton acceptor" evidence="9">
    <location>
        <position position="145"/>
    </location>
</feature>
<feature type="domain" description="Deacetylase sirtuin-type" evidence="12">
    <location>
        <begin position="15"/>
        <end position="275"/>
    </location>
</feature>
<dbReference type="InterPro" id="IPR003000">
    <property type="entry name" value="Sirtuin"/>
</dbReference>
<dbReference type="Gene3D" id="3.40.50.1220">
    <property type="entry name" value="TPP-binding domain"/>
    <property type="match status" value="1"/>
</dbReference>
<dbReference type="PANTHER" id="PTHR11085">
    <property type="entry name" value="NAD-DEPENDENT PROTEIN DEACYLASE SIRTUIN-5, MITOCHONDRIAL-RELATED"/>
    <property type="match status" value="1"/>
</dbReference>
<evidence type="ECO:0000256" key="7">
    <source>
        <dbReference type="ARBA" id="ARBA00023027"/>
    </source>
</evidence>
<comment type="cofactor">
    <cofactor evidence="1">
        <name>Zn(2+)</name>
        <dbReference type="ChEBI" id="CHEBI:29105"/>
    </cofactor>
</comment>
<evidence type="ECO:0000256" key="6">
    <source>
        <dbReference type="ARBA" id="ARBA00022833"/>
    </source>
</evidence>
<dbReference type="InterPro" id="IPR026591">
    <property type="entry name" value="Sirtuin_cat_small_dom_sf"/>
</dbReference>
<evidence type="ECO:0000256" key="8">
    <source>
        <dbReference type="ARBA" id="ARBA00023128"/>
    </source>
</evidence>
<evidence type="ECO:0000256" key="9">
    <source>
        <dbReference type="PROSITE-ProRule" id="PRU00236"/>
    </source>
</evidence>
<evidence type="ECO:0000313" key="13">
    <source>
        <dbReference type="EMBL" id="GBE84979.1"/>
    </source>
</evidence>
<dbReference type="GO" id="GO:0017136">
    <property type="term" value="F:histone deacetylase activity, NAD-dependent"/>
    <property type="evidence" value="ECO:0007669"/>
    <property type="project" value="TreeGrafter"/>
</dbReference>
<dbReference type="PANTHER" id="PTHR11085:SF6">
    <property type="entry name" value="NAD-DEPENDENT PROTEIN DEACETYLASE SIRTUIN-2"/>
    <property type="match status" value="1"/>
</dbReference>
<comment type="caution">
    <text evidence="13">The sequence shown here is derived from an EMBL/GenBank/DDBJ whole genome shotgun (WGS) entry which is preliminary data.</text>
</comment>
<dbReference type="STRING" id="139825.A0A401GS45"/>
<evidence type="ECO:0000256" key="3">
    <source>
        <dbReference type="ARBA" id="ARBA00006924"/>
    </source>
</evidence>
<dbReference type="GeneID" id="38781896"/>
<dbReference type="CDD" id="cd01408">
    <property type="entry name" value="SIRT1"/>
    <property type="match status" value="1"/>
</dbReference>
<evidence type="ECO:0000256" key="10">
    <source>
        <dbReference type="SAM" id="Coils"/>
    </source>
</evidence>
<organism evidence="13 14">
    <name type="scientific">Sparassis crispa</name>
    <dbReference type="NCBI Taxonomy" id="139825"/>
    <lineage>
        <taxon>Eukaryota</taxon>
        <taxon>Fungi</taxon>
        <taxon>Dikarya</taxon>
        <taxon>Basidiomycota</taxon>
        <taxon>Agaricomycotina</taxon>
        <taxon>Agaricomycetes</taxon>
        <taxon>Polyporales</taxon>
        <taxon>Sparassidaceae</taxon>
        <taxon>Sparassis</taxon>
    </lineage>
</organism>
<evidence type="ECO:0000256" key="1">
    <source>
        <dbReference type="ARBA" id="ARBA00001947"/>
    </source>
</evidence>
<evidence type="ECO:0000256" key="5">
    <source>
        <dbReference type="ARBA" id="ARBA00022723"/>
    </source>
</evidence>
<dbReference type="Gene3D" id="3.30.1600.10">
    <property type="entry name" value="SIR2/SIRT2 'Small Domain"/>
    <property type="match status" value="1"/>
</dbReference>
<dbReference type="InterPro" id="IPR050134">
    <property type="entry name" value="NAD-dep_sirtuin_deacylases"/>
</dbReference>
<keyword evidence="10" id="KW-0175">Coiled coil</keyword>
<protein>
    <submittedName>
        <fullName evidence="13">NAD-dependent protein deacetylase hst2-1</fullName>
    </submittedName>
</protein>
<dbReference type="PROSITE" id="PS50305">
    <property type="entry name" value="SIRTUIN"/>
    <property type="match status" value="1"/>
</dbReference>
<sequence length="529" mass="57764">MGAQESYIKYEGPPDVLEARDIPSLVKYMQSDRCKNVFVMAGAGASTSAGIPDFRSPGTGLYSNLARLNLPFPEAVFDISFFRENPVPFYTLAKELLPGHFRPTITHSFVRLLHEHSLLRMCFTQNIDTLERRAGVPGRLLIEAHGSFANQHCINCHVAFDDDEMRECLLTGKIAHCDVCGGLIKPDIVFFGEALPDSFHASIPKLRTADLLFVIGTSLTVQPFASLATMIPDSCPRVLVNLDSVGDFGSRPDDVLCLGKCDDVVRDIARGLGWERELEKLWDETAASVEYPPEKPAVAPAAVPEEKEEKELEKEIEEITTKIEHVLNTQEEEKALEREKSEALSTGEKEPVIADKMRSNTGVSSETLAVESKAVPAAKAKPEAAVQTKAEPAAEAKAGSAVEERFRPTVEAEVKPVEVESEPAVEAKFNLTRAEKVEPEYEPAEEDTKLVIEPHAKLVVEPKAGPLAEGEVEPAVQVKIVNEPVVELVAEHTAHKADSALVAQEESLPVVDNEAGAGAESEMGLKEKY</sequence>
<name>A0A401GS45_9APHY</name>
<evidence type="ECO:0000256" key="2">
    <source>
        <dbReference type="ARBA" id="ARBA00004173"/>
    </source>
</evidence>
<evidence type="ECO:0000313" key="14">
    <source>
        <dbReference type="Proteomes" id="UP000287166"/>
    </source>
</evidence>
<proteinExistence type="inferred from homology"/>
<dbReference type="Proteomes" id="UP000287166">
    <property type="component" value="Unassembled WGS sequence"/>
</dbReference>
<dbReference type="OrthoDB" id="420264at2759"/>
<dbReference type="GO" id="GO:0070403">
    <property type="term" value="F:NAD+ binding"/>
    <property type="evidence" value="ECO:0007669"/>
    <property type="project" value="InterPro"/>
</dbReference>
<dbReference type="GO" id="GO:0005739">
    <property type="term" value="C:mitochondrion"/>
    <property type="evidence" value="ECO:0007669"/>
    <property type="project" value="UniProtKB-SubCell"/>
</dbReference>
<dbReference type="GO" id="GO:0046872">
    <property type="term" value="F:metal ion binding"/>
    <property type="evidence" value="ECO:0007669"/>
    <property type="project" value="UniProtKB-KW"/>
</dbReference>
<reference evidence="13 14" key="1">
    <citation type="journal article" date="2018" name="Sci. Rep.">
        <title>Genome sequence of the cauliflower mushroom Sparassis crispa (Hanabiratake) and its association with beneficial usage.</title>
        <authorList>
            <person name="Kiyama R."/>
            <person name="Furutani Y."/>
            <person name="Kawaguchi K."/>
            <person name="Nakanishi T."/>
        </authorList>
    </citation>
    <scope>NUCLEOTIDE SEQUENCE [LARGE SCALE GENOMIC DNA]</scope>
</reference>
<dbReference type="SUPFAM" id="SSF52467">
    <property type="entry name" value="DHS-like NAD/FAD-binding domain"/>
    <property type="match status" value="1"/>
</dbReference>
<accession>A0A401GS45</accession>
<keyword evidence="6 9" id="KW-0862">Zinc</keyword>
<keyword evidence="5 9" id="KW-0479">Metal-binding</keyword>
<evidence type="ECO:0000256" key="4">
    <source>
        <dbReference type="ARBA" id="ARBA00022679"/>
    </source>
</evidence>
<feature type="coiled-coil region" evidence="10">
    <location>
        <begin position="309"/>
        <end position="346"/>
    </location>
</feature>
<feature type="binding site" evidence="9">
    <location>
        <position position="177"/>
    </location>
    <ligand>
        <name>Zn(2+)</name>
        <dbReference type="ChEBI" id="CHEBI:29105"/>
    </ligand>
</feature>
<keyword evidence="7" id="KW-0520">NAD</keyword>
<dbReference type="FunCoup" id="A0A401GS45">
    <property type="interactions" value="238"/>
</dbReference>
<dbReference type="AlphaFoldDB" id="A0A401GS45"/>
<dbReference type="GO" id="GO:0005634">
    <property type="term" value="C:nucleus"/>
    <property type="evidence" value="ECO:0007669"/>
    <property type="project" value="TreeGrafter"/>
</dbReference>
<keyword evidence="4" id="KW-0808">Transferase</keyword>
<dbReference type="Pfam" id="PF02146">
    <property type="entry name" value="SIR2"/>
    <property type="match status" value="1"/>
</dbReference>